<feature type="transmembrane region" description="Helical" evidence="1">
    <location>
        <begin position="229"/>
        <end position="248"/>
    </location>
</feature>
<dbReference type="KEGG" id="xbv:XBW1_3787"/>
<feature type="transmembrane region" description="Helical" evidence="1">
    <location>
        <begin position="30"/>
        <end position="55"/>
    </location>
</feature>
<dbReference type="AlphaFoldDB" id="A0A0B6XEC0"/>
<dbReference type="RefSeq" id="WP_046337407.1">
    <property type="nucleotide sequence ID" value="NZ_CAWMEF010000001.1"/>
</dbReference>
<keyword evidence="1" id="KW-0812">Transmembrane</keyword>
<feature type="transmembrane region" description="Helical" evidence="1">
    <location>
        <begin position="145"/>
        <end position="178"/>
    </location>
</feature>
<evidence type="ECO:0000313" key="2">
    <source>
        <dbReference type="EMBL" id="CDM91143.1"/>
    </source>
</evidence>
<evidence type="ECO:0000256" key="1">
    <source>
        <dbReference type="SAM" id="Phobius"/>
    </source>
</evidence>
<proteinExistence type="predicted"/>
<dbReference type="InterPro" id="IPR022266">
    <property type="entry name" value="DtrJ-like"/>
</dbReference>
<gene>
    <name evidence="2" type="ORF">XBW1_3787</name>
</gene>
<dbReference type="EMBL" id="FO818637">
    <property type="protein sequence ID" value="CDM91143.1"/>
    <property type="molecule type" value="Genomic_DNA"/>
</dbReference>
<dbReference type="Proteomes" id="UP000032930">
    <property type="component" value="Chromosome"/>
</dbReference>
<reference evidence="2 3" key="1">
    <citation type="submission" date="2014-02" db="EMBL/GenBank/DDBJ databases">
        <authorList>
            <person name="Genoscope - CEA"/>
        </authorList>
    </citation>
    <scope>NUCLEOTIDE SEQUENCE [LARGE SCALE GENOMIC DNA]</scope>
    <source>
        <strain evidence="2 3">CS03</strain>
    </source>
</reference>
<protein>
    <submittedName>
        <fullName evidence="2">Putative membrane protein</fullName>
    </submittedName>
</protein>
<dbReference type="Pfam" id="PF14348">
    <property type="entry name" value="DtrJ-like"/>
    <property type="match status" value="1"/>
</dbReference>
<dbReference type="NCBIfam" id="TIGR03747">
    <property type="entry name" value="conj_TIGR03747"/>
    <property type="match status" value="1"/>
</dbReference>
<organism evidence="2 3">
    <name type="scientific">Xenorhabdus bovienii</name>
    <name type="common">Xenorhabdus nematophila subsp. bovienii</name>
    <dbReference type="NCBI Taxonomy" id="40576"/>
    <lineage>
        <taxon>Bacteria</taxon>
        <taxon>Pseudomonadati</taxon>
        <taxon>Pseudomonadota</taxon>
        <taxon>Gammaproteobacteria</taxon>
        <taxon>Enterobacterales</taxon>
        <taxon>Morganellaceae</taxon>
        <taxon>Xenorhabdus</taxon>
    </lineage>
</organism>
<name>A0A0B6XEC0_XENBV</name>
<keyword evidence="1" id="KW-1133">Transmembrane helix</keyword>
<keyword evidence="1" id="KW-0472">Membrane</keyword>
<sequence length="252" mass="28624">MAQTQTEAASRSHPVKEPGLLTKLLWHWPLTLIGMLLASLLFSLVIEWIGIALFWTEQGSEHSRQVMLTESGYLSSEFTRSLFMSSPSQTLSQGINSVYNWLFIDSGIFNWLQSIYDEQAKSHNSFTRELNSWSEFLLTEIREYMVASVFVTVTFIIRITILVLSIPLFILVLLVAMIEGLGRRDLRRYGAAYESSFVYHHAKRFVKPAFVVPCMVYLSWPSAVYPNLLLLPAAVLLGIAVTVTVASFKKYL</sequence>
<evidence type="ECO:0000313" key="3">
    <source>
        <dbReference type="Proteomes" id="UP000032930"/>
    </source>
</evidence>
<accession>A0A0B6XEC0</accession>